<accession>A0A6C0JT80</accession>
<dbReference type="InterPro" id="IPR029052">
    <property type="entry name" value="Metallo-depent_PP-like"/>
</dbReference>
<evidence type="ECO:0000313" key="2">
    <source>
        <dbReference type="EMBL" id="QHU07108.1"/>
    </source>
</evidence>
<protein>
    <recommendedName>
        <fullName evidence="1">Calcineurin-like phosphoesterase domain-containing protein</fullName>
    </recommendedName>
</protein>
<dbReference type="GO" id="GO:0016787">
    <property type="term" value="F:hydrolase activity"/>
    <property type="evidence" value="ECO:0007669"/>
    <property type="project" value="InterPro"/>
</dbReference>
<name>A0A6C0JT80_9ZZZZ</name>
<dbReference type="PANTHER" id="PTHR37844">
    <property type="entry name" value="SER/THR PROTEIN PHOSPHATASE SUPERFAMILY (AFU_ORTHOLOGUE AFUA_1G14840)"/>
    <property type="match status" value="1"/>
</dbReference>
<dbReference type="EMBL" id="MN740673">
    <property type="protein sequence ID" value="QHU07108.1"/>
    <property type="molecule type" value="Genomic_DNA"/>
</dbReference>
<sequence length="251" mass="28915">MKVRLLSDLHLEFEPFDLSYQGEDVLVLAGDISAHIEQTMTLVRNYLEENKHPQLIFILGNHDYYHKSIQETYEFYENVNIDRFHYLQDDSIVINGIRFYGATLWTDMDNGNKKTMLVSSHCINDYYQIKGSSISIPFTPAQSYVIHCDSKKRLIKCLNESKEPVVVVSHHLPSHKSIAPKYKSFPVSGAFASHLDDLVVKAHTYIHGHTHTSLDYKIQDTRVLCNPRGYSRNGKNENPDFNPCLIIEIIN</sequence>
<dbReference type="SUPFAM" id="SSF56300">
    <property type="entry name" value="Metallo-dependent phosphatases"/>
    <property type="match status" value="1"/>
</dbReference>
<feature type="domain" description="Calcineurin-like phosphoesterase" evidence="1">
    <location>
        <begin position="1"/>
        <end position="212"/>
    </location>
</feature>
<evidence type="ECO:0000259" key="1">
    <source>
        <dbReference type="Pfam" id="PF00149"/>
    </source>
</evidence>
<dbReference type="InterPro" id="IPR004843">
    <property type="entry name" value="Calcineurin-like_PHP"/>
</dbReference>
<dbReference type="Pfam" id="PF00149">
    <property type="entry name" value="Metallophos"/>
    <property type="match status" value="1"/>
</dbReference>
<reference evidence="2" key="1">
    <citation type="journal article" date="2020" name="Nature">
        <title>Giant virus diversity and host interactions through global metagenomics.</title>
        <authorList>
            <person name="Schulz F."/>
            <person name="Roux S."/>
            <person name="Paez-Espino D."/>
            <person name="Jungbluth S."/>
            <person name="Walsh D.A."/>
            <person name="Denef V.J."/>
            <person name="McMahon K.D."/>
            <person name="Konstantinidis K.T."/>
            <person name="Eloe-Fadrosh E.A."/>
            <person name="Kyrpides N.C."/>
            <person name="Woyke T."/>
        </authorList>
    </citation>
    <scope>NUCLEOTIDE SEQUENCE</scope>
    <source>
        <strain evidence="2">GVMAG-S-1038524-41</strain>
    </source>
</reference>
<organism evidence="2">
    <name type="scientific">viral metagenome</name>
    <dbReference type="NCBI Taxonomy" id="1070528"/>
    <lineage>
        <taxon>unclassified sequences</taxon>
        <taxon>metagenomes</taxon>
        <taxon>organismal metagenomes</taxon>
    </lineage>
</organism>
<dbReference type="AlphaFoldDB" id="A0A6C0JT80"/>
<dbReference type="Gene3D" id="3.60.21.10">
    <property type="match status" value="1"/>
</dbReference>
<proteinExistence type="predicted"/>
<dbReference type="PANTHER" id="PTHR37844:SF2">
    <property type="entry name" value="SER_THR PROTEIN PHOSPHATASE SUPERFAMILY (AFU_ORTHOLOGUE AFUA_1G14840)"/>
    <property type="match status" value="1"/>
</dbReference>